<protein>
    <submittedName>
        <fullName evidence="1">Uncharacterized protein</fullName>
    </submittedName>
</protein>
<name>A0ACB6QBI4_9PLEO</name>
<evidence type="ECO:0000313" key="2">
    <source>
        <dbReference type="Proteomes" id="UP000799755"/>
    </source>
</evidence>
<gene>
    <name evidence="1" type="ORF">BDR25DRAFT_97851</name>
</gene>
<keyword evidence="2" id="KW-1185">Reference proteome</keyword>
<comment type="caution">
    <text evidence="1">The sequence shown here is derived from an EMBL/GenBank/DDBJ whole genome shotgun (WGS) entry which is preliminary data.</text>
</comment>
<sequence length="128" mass="14061">MSVLSTLRQRKFEMRSFLGSSLGETELPPTRSSKNTTIESCTTAPPLPMSPLDSITSTTMSSLPYSVLGQLAADNGGYQDHPYAPTDGPETKRPWYCSECQDGPIGYWLNVCIKCSHQRCSSCSEDRS</sequence>
<organism evidence="1 2">
    <name type="scientific">Lindgomyces ingoldianus</name>
    <dbReference type="NCBI Taxonomy" id="673940"/>
    <lineage>
        <taxon>Eukaryota</taxon>
        <taxon>Fungi</taxon>
        <taxon>Dikarya</taxon>
        <taxon>Ascomycota</taxon>
        <taxon>Pezizomycotina</taxon>
        <taxon>Dothideomycetes</taxon>
        <taxon>Pleosporomycetidae</taxon>
        <taxon>Pleosporales</taxon>
        <taxon>Lindgomycetaceae</taxon>
        <taxon>Lindgomyces</taxon>
    </lineage>
</organism>
<dbReference type="EMBL" id="MU003538">
    <property type="protein sequence ID" value="KAF2464266.1"/>
    <property type="molecule type" value="Genomic_DNA"/>
</dbReference>
<evidence type="ECO:0000313" key="1">
    <source>
        <dbReference type="EMBL" id="KAF2464266.1"/>
    </source>
</evidence>
<reference evidence="1" key="1">
    <citation type="journal article" date="2020" name="Stud. Mycol.">
        <title>101 Dothideomycetes genomes: a test case for predicting lifestyles and emergence of pathogens.</title>
        <authorList>
            <person name="Haridas S."/>
            <person name="Albert R."/>
            <person name="Binder M."/>
            <person name="Bloem J."/>
            <person name="Labutti K."/>
            <person name="Salamov A."/>
            <person name="Andreopoulos B."/>
            <person name="Baker S."/>
            <person name="Barry K."/>
            <person name="Bills G."/>
            <person name="Bluhm B."/>
            <person name="Cannon C."/>
            <person name="Castanera R."/>
            <person name="Culley D."/>
            <person name="Daum C."/>
            <person name="Ezra D."/>
            <person name="Gonzalez J."/>
            <person name="Henrissat B."/>
            <person name="Kuo A."/>
            <person name="Liang C."/>
            <person name="Lipzen A."/>
            <person name="Lutzoni F."/>
            <person name="Magnuson J."/>
            <person name="Mondo S."/>
            <person name="Nolan M."/>
            <person name="Ohm R."/>
            <person name="Pangilinan J."/>
            <person name="Park H.-J."/>
            <person name="Ramirez L."/>
            <person name="Alfaro M."/>
            <person name="Sun H."/>
            <person name="Tritt A."/>
            <person name="Yoshinaga Y."/>
            <person name="Zwiers L.-H."/>
            <person name="Turgeon B."/>
            <person name="Goodwin S."/>
            <person name="Spatafora J."/>
            <person name="Crous P."/>
            <person name="Grigoriev I."/>
        </authorList>
    </citation>
    <scope>NUCLEOTIDE SEQUENCE</scope>
    <source>
        <strain evidence="1">ATCC 200398</strain>
    </source>
</reference>
<proteinExistence type="predicted"/>
<accession>A0ACB6QBI4</accession>
<dbReference type="Proteomes" id="UP000799755">
    <property type="component" value="Unassembled WGS sequence"/>
</dbReference>